<dbReference type="Pfam" id="PF14173">
    <property type="entry name" value="ComGG"/>
    <property type="match status" value="1"/>
</dbReference>
<dbReference type="EMBL" id="JAOUSF010000003">
    <property type="protein sequence ID" value="MCU9613856.1"/>
    <property type="molecule type" value="Genomic_DNA"/>
</dbReference>
<comment type="caution">
    <text evidence="1">The sequence shown here is derived from an EMBL/GenBank/DDBJ whole genome shotgun (WGS) entry which is preliminary data.</text>
</comment>
<name>A0AAE3LNF9_9BACI</name>
<keyword evidence="2" id="KW-1185">Reference proteome</keyword>
<dbReference type="Proteomes" id="UP001209318">
    <property type="component" value="Unassembled WGS sequence"/>
</dbReference>
<evidence type="ECO:0000313" key="1">
    <source>
        <dbReference type="EMBL" id="MCU9613856.1"/>
    </source>
</evidence>
<protein>
    <submittedName>
        <fullName evidence="1">Competence type IV pilus minor pilin ComGG</fullName>
    </submittedName>
</protein>
<accession>A0AAE3LNF9</accession>
<evidence type="ECO:0000313" key="2">
    <source>
        <dbReference type="Proteomes" id="UP001209318"/>
    </source>
</evidence>
<dbReference type="RefSeq" id="WP_263073095.1">
    <property type="nucleotide sequence ID" value="NZ_JAOUSF010000003.1"/>
</dbReference>
<sequence length="115" mass="13711">MPFSLFILLLFSIIILQSVSKYEVEKQYFENSKTMDQLESLLYTGIHQFEKIADYPLMKEEVFTFDVGVVSYKVMEESEQQVTVQFQCNTWNEGEYLVQIIWNPIHQEIIAWQEL</sequence>
<reference evidence="1" key="1">
    <citation type="submission" date="2022-10" db="EMBL/GenBank/DDBJ databases">
        <title>Description of Fervidibacillus gen. nov. in the family Fervidibacillaceae fam. nov. with two species, Fervidibacillus albus sp. nov., and Fervidibacillus halotolerans sp. nov., isolated from tidal flat sediments.</title>
        <authorList>
            <person name="Kwon K.K."/>
            <person name="Yang S.-H."/>
        </authorList>
    </citation>
    <scope>NUCLEOTIDE SEQUENCE</scope>
    <source>
        <strain evidence="1">JCM 19140</strain>
    </source>
</reference>
<proteinExistence type="predicted"/>
<dbReference type="AlphaFoldDB" id="A0AAE3LNF9"/>
<organism evidence="1 2">
    <name type="scientific">Perspicuibacillus lycopersici</name>
    <dbReference type="NCBI Taxonomy" id="1325689"/>
    <lineage>
        <taxon>Bacteria</taxon>
        <taxon>Bacillati</taxon>
        <taxon>Bacillota</taxon>
        <taxon>Bacilli</taxon>
        <taxon>Bacillales</taxon>
        <taxon>Bacillaceae</taxon>
        <taxon>Perspicuibacillus</taxon>
    </lineage>
</organism>
<dbReference type="InterPro" id="IPR020372">
    <property type="entry name" value="Competence_ComGG"/>
</dbReference>
<gene>
    <name evidence="1" type="primary">comGG</name>
    <name evidence="1" type="ORF">OEV98_09820</name>
</gene>